<dbReference type="CDD" id="cd00009">
    <property type="entry name" value="AAA"/>
    <property type="match status" value="1"/>
</dbReference>
<evidence type="ECO:0000256" key="4">
    <source>
        <dbReference type="ARBA" id="ARBA00022840"/>
    </source>
</evidence>
<dbReference type="Gene3D" id="3.40.50.300">
    <property type="entry name" value="P-loop containing nucleotide triphosphate hydrolases"/>
    <property type="match status" value="1"/>
</dbReference>
<dbReference type="SUPFAM" id="SSF48019">
    <property type="entry name" value="post-AAA+ oligomerization domain-like"/>
    <property type="match status" value="1"/>
</dbReference>
<dbReference type="Gene3D" id="1.10.8.60">
    <property type="match status" value="1"/>
</dbReference>
<keyword evidence="3" id="KW-0547">Nucleotide-binding</keyword>
<sequence>MRPYRTLNDMLYQKDGIYKIGTFFYLTSRPKTVEDVVEQGEVVKVLQQCLVGGDFPNLLFYGPPGTGKTSTILAAARQLFGDMYKDRILELNASDERGIQVIRDKVKTFAQLTASGTRPDGKPCPPYKIIILDEADSMTNAAQAALRRTMERESRSTRFCLICNYVSRIIEPLTSRCTKFRFKPLGQEKIIERLELICNMENLKADKAVLMKVVDASGGDMRRAITCLQSVSRLKGKGAEFAIDDVLEVTGVIPDKWLDEMIEMCQSKDYNKVEMFIDNYMMEAYAVSQVIEQLNDKIVYSTELSDKQKAIIGEKLAECSYRLLEGGSEYMQLIDLCCGIMKAYEVD</sequence>
<feature type="domain" description="AAA+ ATPase" evidence="5">
    <location>
        <begin position="54"/>
        <end position="186"/>
    </location>
</feature>
<dbReference type="RefSeq" id="XP_046593758.1">
    <property type="nucleotide sequence ID" value="XM_046737802.1"/>
</dbReference>
<keyword evidence="6" id="KW-1185">Reference proteome</keyword>
<accession>A0ABM3G0G7</accession>
<dbReference type="InterPro" id="IPR003959">
    <property type="entry name" value="ATPase_AAA_core"/>
</dbReference>
<dbReference type="PANTHER" id="PTHR11669">
    <property type="entry name" value="REPLICATION FACTOR C / DNA POLYMERASE III GAMMA-TAU SUBUNIT"/>
    <property type="match status" value="1"/>
</dbReference>
<dbReference type="InterPro" id="IPR003593">
    <property type="entry name" value="AAA+_ATPase"/>
</dbReference>
<evidence type="ECO:0000256" key="3">
    <source>
        <dbReference type="ARBA" id="ARBA00022741"/>
    </source>
</evidence>
<dbReference type="Pfam" id="PF00004">
    <property type="entry name" value="AAA"/>
    <property type="match status" value="1"/>
</dbReference>
<dbReference type="InterPro" id="IPR013748">
    <property type="entry name" value="Rep_factorC_C"/>
</dbReference>
<reference evidence="7" key="1">
    <citation type="submission" date="2025-08" db="UniProtKB">
        <authorList>
            <consortium name="RefSeq"/>
        </authorList>
    </citation>
    <scope>IDENTIFICATION</scope>
    <source>
        <tissue evidence="7">Thorax and Abdomen</tissue>
    </source>
</reference>
<dbReference type="InterPro" id="IPR008921">
    <property type="entry name" value="DNA_pol3_clamp-load_cplx_C"/>
</dbReference>
<dbReference type="InterPro" id="IPR027417">
    <property type="entry name" value="P-loop_NTPase"/>
</dbReference>
<dbReference type="PANTHER" id="PTHR11669:SF20">
    <property type="entry name" value="REPLICATION FACTOR C SUBUNIT 4"/>
    <property type="match status" value="1"/>
</dbReference>
<dbReference type="Pfam" id="PF08542">
    <property type="entry name" value="Rep_fac_C"/>
    <property type="match status" value="1"/>
</dbReference>
<evidence type="ECO:0000313" key="6">
    <source>
        <dbReference type="Proteomes" id="UP000829291"/>
    </source>
</evidence>
<evidence type="ECO:0000256" key="2">
    <source>
        <dbReference type="ARBA" id="ARBA00022705"/>
    </source>
</evidence>
<dbReference type="SMART" id="SM00382">
    <property type="entry name" value="AAA"/>
    <property type="match status" value="1"/>
</dbReference>
<dbReference type="CDD" id="cd18140">
    <property type="entry name" value="HLD_clamp_RFC"/>
    <property type="match status" value="1"/>
</dbReference>
<comment type="similarity">
    <text evidence="1">Belongs to the activator 1 small subunits family.</text>
</comment>
<dbReference type="GeneID" id="107222466"/>
<gene>
    <name evidence="7" type="primary">LOC107222466</name>
</gene>
<evidence type="ECO:0000256" key="1">
    <source>
        <dbReference type="ARBA" id="ARBA00005378"/>
    </source>
</evidence>
<dbReference type="InterPro" id="IPR047854">
    <property type="entry name" value="RFC_lid"/>
</dbReference>
<keyword evidence="2" id="KW-0235">DNA replication</keyword>
<dbReference type="Pfam" id="PF21960">
    <property type="entry name" value="RCF1-5-like_lid"/>
    <property type="match status" value="1"/>
</dbReference>
<dbReference type="InterPro" id="IPR050238">
    <property type="entry name" value="DNA_Rep/Repair_Clamp_Loader"/>
</dbReference>
<organism evidence="6 7">
    <name type="scientific">Neodiprion lecontei</name>
    <name type="common">Redheaded pine sawfly</name>
    <dbReference type="NCBI Taxonomy" id="441921"/>
    <lineage>
        <taxon>Eukaryota</taxon>
        <taxon>Metazoa</taxon>
        <taxon>Ecdysozoa</taxon>
        <taxon>Arthropoda</taxon>
        <taxon>Hexapoda</taxon>
        <taxon>Insecta</taxon>
        <taxon>Pterygota</taxon>
        <taxon>Neoptera</taxon>
        <taxon>Endopterygota</taxon>
        <taxon>Hymenoptera</taxon>
        <taxon>Tenthredinoidea</taxon>
        <taxon>Diprionidae</taxon>
        <taxon>Diprioninae</taxon>
        <taxon>Neodiprion</taxon>
    </lineage>
</organism>
<dbReference type="SUPFAM" id="SSF52540">
    <property type="entry name" value="P-loop containing nucleoside triphosphate hydrolases"/>
    <property type="match status" value="1"/>
</dbReference>
<dbReference type="NCBIfam" id="NF001679">
    <property type="entry name" value="PRK00440.1"/>
    <property type="match status" value="1"/>
</dbReference>
<proteinExistence type="inferred from homology"/>
<keyword evidence="4" id="KW-0067">ATP-binding</keyword>
<protein>
    <submittedName>
        <fullName evidence="7">Replication factor C subunit 4 isoform X2</fullName>
    </submittedName>
</protein>
<evidence type="ECO:0000313" key="7">
    <source>
        <dbReference type="RefSeq" id="XP_046593758.1"/>
    </source>
</evidence>
<dbReference type="Proteomes" id="UP000829291">
    <property type="component" value="Chromosome 4"/>
</dbReference>
<evidence type="ECO:0000259" key="5">
    <source>
        <dbReference type="SMART" id="SM00382"/>
    </source>
</evidence>
<name>A0ABM3G0G7_NEOLC</name>
<dbReference type="Gene3D" id="1.20.272.10">
    <property type="match status" value="1"/>
</dbReference>